<proteinExistence type="predicted"/>
<dbReference type="Proteomes" id="UP000321393">
    <property type="component" value="Unassembled WGS sequence"/>
</dbReference>
<evidence type="ECO:0000313" key="4">
    <source>
        <dbReference type="Proteomes" id="UP000321947"/>
    </source>
</evidence>
<organism evidence="1 3">
    <name type="scientific">Cucumis melo var. makuwa</name>
    <name type="common">Oriental melon</name>
    <dbReference type="NCBI Taxonomy" id="1194695"/>
    <lineage>
        <taxon>Eukaryota</taxon>
        <taxon>Viridiplantae</taxon>
        <taxon>Streptophyta</taxon>
        <taxon>Embryophyta</taxon>
        <taxon>Tracheophyta</taxon>
        <taxon>Spermatophyta</taxon>
        <taxon>Magnoliopsida</taxon>
        <taxon>eudicotyledons</taxon>
        <taxon>Gunneridae</taxon>
        <taxon>Pentapetalae</taxon>
        <taxon>rosids</taxon>
        <taxon>fabids</taxon>
        <taxon>Cucurbitales</taxon>
        <taxon>Cucurbitaceae</taxon>
        <taxon>Benincaseae</taxon>
        <taxon>Cucumis</taxon>
    </lineage>
</organism>
<evidence type="ECO:0000313" key="1">
    <source>
        <dbReference type="EMBL" id="KAA0042927.1"/>
    </source>
</evidence>
<protein>
    <submittedName>
        <fullName evidence="1">Pentatricopeptide repeat-containing protein</fullName>
    </submittedName>
</protein>
<accession>A0A5A7TMB0</accession>
<dbReference type="Gene3D" id="1.25.40.10">
    <property type="entry name" value="Tetratricopeptide repeat domain"/>
    <property type="match status" value="1"/>
</dbReference>
<comment type="caution">
    <text evidence="1">The sequence shown here is derived from an EMBL/GenBank/DDBJ whole genome shotgun (WGS) entry which is preliminary data.</text>
</comment>
<sequence length="165" mass="18074">MKIGSGVICGSPRASALPSLLLRRHGVTFVVLLLPPVDHVSFIKDVAATEPPQHLFHLLKMLKTREIMKEKGIPFNDANFFEMLSACSILQNWRKATDLVNLMEPSFHLVSLGTINHLLQFLGKSGKTEIMIKTGSGPGPASDDSVELADVDSSLLDELLVMLKK</sequence>
<dbReference type="Proteomes" id="UP000321947">
    <property type="component" value="Unassembled WGS sequence"/>
</dbReference>
<evidence type="ECO:0000313" key="2">
    <source>
        <dbReference type="EMBL" id="TYK05326.1"/>
    </source>
</evidence>
<dbReference type="STRING" id="1194695.A0A5A7TMB0"/>
<dbReference type="AlphaFoldDB" id="A0A5A7TMB0"/>
<dbReference type="EMBL" id="SSTE01015921">
    <property type="protein sequence ID" value="KAA0042927.1"/>
    <property type="molecule type" value="Genomic_DNA"/>
</dbReference>
<evidence type="ECO:0000313" key="3">
    <source>
        <dbReference type="Proteomes" id="UP000321393"/>
    </source>
</evidence>
<name>A0A5A7TMB0_CUCMM</name>
<dbReference type="OrthoDB" id="185373at2759"/>
<gene>
    <name evidence="2" type="ORF">E5676_scaffold108G001520</name>
    <name evidence="1" type="ORF">E6C27_scaffold44G004500</name>
</gene>
<reference evidence="3 4" key="1">
    <citation type="submission" date="2019-08" db="EMBL/GenBank/DDBJ databases">
        <title>Draft genome sequences of two oriental melons (Cucumis melo L. var makuwa).</title>
        <authorList>
            <person name="Kwon S.-Y."/>
        </authorList>
    </citation>
    <scope>NUCLEOTIDE SEQUENCE [LARGE SCALE GENOMIC DNA]</scope>
    <source>
        <strain evidence="4">cv. Chang Bougi</strain>
        <strain evidence="3">cv. SW 3</strain>
        <tissue evidence="1">Leaf</tissue>
    </source>
</reference>
<dbReference type="InterPro" id="IPR011990">
    <property type="entry name" value="TPR-like_helical_dom_sf"/>
</dbReference>
<dbReference type="EMBL" id="SSTD01013924">
    <property type="protein sequence ID" value="TYK05326.1"/>
    <property type="molecule type" value="Genomic_DNA"/>
</dbReference>